<dbReference type="PANTHER" id="PTHR43133">
    <property type="entry name" value="RNA POLYMERASE ECF-TYPE SIGMA FACTO"/>
    <property type="match status" value="1"/>
</dbReference>
<evidence type="ECO:0000256" key="2">
    <source>
        <dbReference type="ARBA" id="ARBA00023082"/>
    </source>
</evidence>
<keyword evidence="3" id="KW-0804">Transcription</keyword>
<keyword evidence="1" id="KW-0805">Transcription regulation</keyword>
<evidence type="ECO:0000313" key="6">
    <source>
        <dbReference type="EMBL" id="TCT00879.1"/>
    </source>
</evidence>
<dbReference type="NCBIfam" id="TIGR02937">
    <property type="entry name" value="sigma70-ECF"/>
    <property type="match status" value="1"/>
</dbReference>
<evidence type="ECO:0000259" key="5">
    <source>
        <dbReference type="Pfam" id="PF04542"/>
    </source>
</evidence>
<dbReference type="InterPro" id="IPR039425">
    <property type="entry name" value="RNA_pol_sigma-70-like"/>
</dbReference>
<evidence type="ECO:0000256" key="1">
    <source>
        <dbReference type="ARBA" id="ARBA00023015"/>
    </source>
</evidence>
<feature type="compositionally biased region" description="Basic and acidic residues" evidence="4">
    <location>
        <begin position="217"/>
        <end position="228"/>
    </location>
</feature>
<dbReference type="Gene3D" id="1.10.10.10">
    <property type="entry name" value="Winged helix-like DNA-binding domain superfamily/Winged helix DNA-binding domain"/>
    <property type="match status" value="1"/>
</dbReference>
<dbReference type="SUPFAM" id="SSF88946">
    <property type="entry name" value="Sigma2 domain of RNA polymerase sigma factors"/>
    <property type="match status" value="1"/>
</dbReference>
<reference evidence="6 7" key="1">
    <citation type="submission" date="2019-03" db="EMBL/GenBank/DDBJ databases">
        <title>Genomic Encyclopedia of Type Strains, Phase IV (KMG-IV): sequencing the most valuable type-strain genomes for metagenomic binning, comparative biology and taxonomic classification.</title>
        <authorList>
            <person name="Goeker M."/>
        </authorList>
    </citation>
    <scope>NUCLEOTIDE SEQUENCE [LARGE SCALE GENOMIC DNA]</scope>
    <source>
        <strain evidence="6 7">DSM 21944</strain>
    </source>
</reference>
<dbReference type="PANTHER" id="PTHR43133:SF51">
    <property type="entry name" value="RNA POLYMERASE SIGMA FACTOR"/>
    <property type="match status" value="1"/>
</dbReference>
<dbReference type="GO" id="GO:0006352">
    <property type="term" value="P:DNA-templated transcription initiation"/>
    <property type="evidence" value="ECO:0007669"/>
    <property type="project" value="InterPro"/>
</dbReference>
<dbReference type="InterPro" id="IPR007627">
    <property type="entry name" value="RNA_pol_sigma70_r2"/>
</dbReference>
<comment type="caution">
    <text evidence="6">The sequence shown here is derived from an EMBL/GenBank/DDBJ whole genome shotgun (WGS) entry which is preliminary data.</text>
</comment>
<dbReference type="GO" id="GO:0016987">
    <property type="term" value="F:sigma factor activity"/>
    <property type="evidence" value="ECO:0007669"/>
    <property type="project" value="UniProtKB-KW"/>
</dbReference>
<evidence type="ECO:0000313" key="7">
    <source>
        <dbReference type="Proteomes" id="UP000294599"/>
    </source>
</evidence>
<keyword evidence="7" id="KW-1185">Reference proteome</keyword>
<feature type="domain" description="RNA polymerase sigma-70 region 2" evidence="5">
    <location>
        <begin position="38"/>
        <end position="107"/>
    </location>
</feature>
<dbReference type="Pfam" id="PF04542">
    <property type="entry name" value="Sigma70_r2"/>
    <property type="match status" value="1"/>
</dbReference>
<feature type="region of interest" description="Disordered" evidence="4">
    <location>
        <begin position="205"/>
        <end position="228"/>
    </location>
</feature>
<dbReference type="InterPro" id="IPR036388">
    <property type="entry name" value="WH-like_DNA-bd_sf"/>
</dbReference>
<dbReference type="Gene3D" id="1.10.1740.10">
    <property type="match status" value="1"/>
</dbReference>
<evidence type="ECO:0000256" key="4">
    <source>
        <dbReference type="SAM" id="MobiDB-lite"/>
    </source>
</evidence>
<proteinExistence type="predicted"/>
<accession>A0A4S3KUM0</accession>
<gene>
    <name evidence="6" type="ORF">EDC25_102248</name>
</gene>
<keyword evidence="2" id="KW-0731">Sigma factor</keyword>
<dbReference type="InterPro" id="IPR013325">
    <property type="entry name" value="RNA_pol_sigma_r2"/>
</dbReference>
<dbReference type="Proteomes" id="UP000294599">
    <property type="component" value="Unassembled WGS sequence"/>
</dbReference>
<organism evidence="6 7">
    <name type="scientific">Pseudofulvimonas gallinarii</name>
    <dbReference type="NCBI Taxonomy" id="634155"/>
    <lineage>
        <taxon>Bacteria</taxon>
        <taxon>Pseudomonadati</taxon>
        <taxon>Pseudomonadota</taxon>
        <taxon>Gammaproteobacteria</taxon>
        <taxon>Lysobacterales</taxon>
        <taxon>Rhodanobacteraceae</taxon>
        <taxon>Pseudofulvimonas</taxon>
    </lineage>
</organism>
<dbReference type="EMBL" id="SMAF01000002">
    <property type="protein sequence ID" value="TCT00879.1"/>
    <property type="molecule type" value="Genomic_DNA"/>
</dbReference>
<dbReference type="InterPro" id="IPR014284">
    <property type="entry name" value="RNA_pol_sigma-70_dom"/>
</dbReference>
<dbReference type="OrthoDB" id="129367at2"/>
<sequence>MDGCGVVVSTGKANEGQETWLPLVGRIAAGDRQAEGQLIGQFRAGIYALARRHCRPGDPAVDDVVQDVICHLLEQLRRGSIKDPRALPAYIRTSVVNACTSEYRRRRMRAESVPLDDVVMIAPDAHDPAIAFQNQRVALAIRQLVAEMPVQRDRELLVRFYLNEADKERICTELGIEAGHFHRVIYRARERFRTLLVRAGLVQEGGTTAPLPTPETQEVRRDGGQRSA</sequence>
<name>A0A4S3KUM0_9GAMM</name>
<dbReference type="AlphaFoldDB" id="A0A4S3KUM0"/>
<protein>
    <submittedName>
        <fullName evidence="6">RNA polymerase sigma-70 factor (ECF subfamily)</fullName>
    </submittedName>
</protein>
<evidence type="ECO:0000256" key="3">
    <source>
        <dbReference type="ARBA" id="ARBA00023163"/>
    </source>
</evidence>